<evidence type="ECO:0000256" key="6">
    <source>
        <dbReference type="ARBA" id="ARBA00022695"/>
    </source>
</evidence>
<name>A0A368HF44_9GAMM</name>
<dbReference type="Gene3D" id="3.30.420.10">
    <property type="entry name" value="Ribonuclease H-like superfamily/Ribonuclease H"/>
    <property type="match status" value="1"/>
</dbReference>
<evidence type="ECO:0000259" key="19">
    <source>
        <dbReference type="SMART" id="SM00482"/>
    </source>
</evidence>
<evidence type="ECO:0000256" key="16">
    <source>
        <dbReference type="NCBIfam" id="TIGR00593"/>
    </source>
</evidence>
<dbReference type="EC" id="2.7.7.7" evidence="3 16"/>
<protein>
    <recommendedName>
        <fullName evidence="4 16">DNA polymerase I</fullName>
        <ecNumber evidence="3 16">2.7.7.7</ecNumber>
    </recommendedName>
</protein>
<organism evidence="20 21">
    <name type="scientific">Acidiferrobacter thiooxydans</name>
    <dbReference type="NCBI Taxonomy" id="163359"/>
    <lineage>
        <taxon>Bacteria</taxon>
        <taxon>Pseudomonadati</taxon>
        <taxon>Pseudomonadota</taxon>
        <taxon>Gammaproteobacteria</taxon>
        <taxon>Acidiferrobacterales</taxon>
        <taxon>Acidiferrobacteraceae</taxon>
        <taxon>Acidiferrobacter</taxon>
    </lineage>
</organism>
<dbReference type="SUPFAM" id="SSF47807">
    <property type="entry name" value="5' to 3' exonuclease, C-terminal subdomain"/>
    <property type="match status" value="1"/>
</dbReference>
<dbReference type="InterPro" id="IPR036397">
    <property type="entry name" value="RNaseH_sf"/>
</dbReference>
<dbReference type="InterPro" id="IPR020046">
    <property type="entry name" value="5-3_exonucl_a-hlix_arch_N"/>
</dbReference>
<evidence type="ECO:0000256" key="10">
    <source>
        <dbReference type="ARBA" id="ARBA00022801"/>
    </source>
</evidence>
<evidence type="ECO:0000256" key="8">
    <source>
        <dbReference type="ARBA" id="ARBA00022722"/>
    </source>
</evidence>
<dbReference type="GO" id="GO:0006261">
    <property type="term" value="P:DNA-templated DNA replication"/>
    <property type="evidence" value="ECO:0007669"/>
    <property type="project" value="UniProtKB-UniRule"/>
</dbReference>
<dbReference type="SUPFAM" id="SSF88723">
    <property type="entry name" value="PIN domain-like"/>
    <property type="match status" value="1"/>
</dbReference>
<dbReference type="OrthoDB" id="9806424at2"/>
<dbReference type="InterPro" id="IPR036279">
    <property type="entry name" value="5-3_exonuclease_C_sf"/>
</dbReference>
<keyword evidence="14 17" id="KW-0234">DNA repair</keyword>
<evidence type="ECO:0000256" key="11">
    <source>
        <dbReference type="ARBA" id="ARBA00022839"/>
    </source>
</evidence>
<dbReference type="InterPro" id="IPR020045">
    <property type="entry name" value="DNA_polI_H3TH"/>
</dbReference>
<evidence type="ECO:0000256" key="1">
    <source>
        <dbReference type="ARBA" id="ARBA00007705"/>
    </source>
</evidence>
<keyword evidence="13 17" id="KW-0238">DNA-binding</keyword>
<dbReference type="CDD" id="cd09859">
    <property type="entry name" value="PIN_53EXO"/>
    <property type="match status" value="1"/>
</dbReference>
<evidence type="ECO:0000256" key="17">
    <source>
        <dbReference type="RuleBase" id="RU004460"/>
    </source>
</evidence>
<keyword evidence="12 17" id="KW-0239">DNA-directed DNA polymerase</keyword>
<keyword evidence="11 17" id="KW-0269">Exonuclease</keyword>
<dbReference type="InterPro" id="IPR018320">
    <property type="entry name" value="DNA_polymerase_1"/>
</dbReference>
<comment type="subunit">
    <text evidence="2">Single-chain monomer with multiple functions.</text>
</comment>
<dbReference type="NCBIfam" id="TIGR00593">
    <property type="entry name" value="pola"/>
    <property type="match status" value="1"/>
</dbReference>
<dbReference type="AlphaFoldDB" id="A0A368HF44"/>
<dbReference type="Pfam" id="PF01367">
    <property type="entry name" value="5_3_exonuc"/>
    <property type="match status" value="1"/>
</dbReference>
<dbReference type="EMBL" id="PSYR01000002">
    <property type="protein sequence ID" value="RCN57065.1"/>
    <property type="molecule type" value="Genomic_DNA"/>
</dbReference>
<keyword evidence="10 17" id="KW-0378">Hydrolase</keyword>
<dbReference type="SUPFAM" id="SSF56672">
    <property type="entry name" value="DNA/RNA polymerases"/>
    <property type="match status" value="1"/>
</dbReference>
<evidence type="ECO:0000313" key="20">
    <source>
        <dbReference type="EMBL" id="RCN57065.1"/>
    </source>
</evidence>
<dbReference type="FunFam" id="1.20.1060.10:FF:000001">
    <property type="entry name" value="DNA polymerase I"/>
    <property type="match status" value="1"/>
</dbReference>
<dbReference type="Pfam" id="PF02739">
    <property type="entry name" value="5_3_exonuc_N"/>
    <property type="match status" value="1"/>
</dbReference>
<dbReference type="SMART" id="SM00475">
    <property type="entry name" value="53EXOc"/>
    <property type="match status" value="1"/>
</dbReference>
<dbReference type="GO" id="GO:0003677">
    <property type="term" value="F:DNA binding"/>
    <property type="evidence" value="ECO:0007669"/>
    <property type="project" value="UniProtKB-UniRule"/>
</dbReference>
<keyword evidence="21" id="KW-1185">Reference proteome</keyword>
<evidence type="ECO:0000256" key="2">
    <source>
        <dbReference type="ARBA" id="ARBA00011541"/>
    </source>
</evidence>
<keyword evidence="9 17" id="KW-0227">DNA damage</keyword>
<proteinExistence type="inferred from homology"/>
<evidence type="ECO:0000256" key="15">
    <source>
        <dbReference type="ARBA" id="ARBA00049244"/>
    </source>
</evidence>
<dbReference type="CDD" id="cd08637">
    <property type="entry name" value="DNA_pol_A_pol_I_C"/>
    <property type="match status" value="1"/>
</dbReference>
<dbReference type="CDD" id="cd09898">
    <property type="entry name" value="H3TH_53EXO"/>
    <property type="match status" value="1"/>
</dbReference>
<dbReference type="FunFam" id="1.10.150.20:FF:000002">
    <property type="entry name" value="DNA polymerase I"/>
    <property type="match status" value="1"/>
</dbReference>
<dbReference type="InterPro" id="IPR002421">
    <property type="entry name" value="5-3_exonuclease"/>
</dbReference>
<dbReference type="InterPro" id="IPR043502">
    <property type="entry name" value="DNA/RNA_pol_sf"/>
</dbReference>
<dbReference type="FunFam" id="1.10.150.20:FF:000003">
    <property type="entry name" value="DNA polymerase I"/>
    <property type="match status" value="1"/>
</dbReference>
<gene>
    <name evidence="17" type="primary">polA</name>
    <name evidence="20" type="ORF">C4900_15230</name>
</gene>
<dbReference type="NCBIfam" id="NF004397">
    <property type="entry name" value="PRK05755.1"/>
    <property type="match status" value="1"/>
</dbReference>
<dbReference type="SMART" id="SM00279">
    <property type="entry name" value="HhH2"/>
    <property type="match status" value="1"/>
</dbReference>
<dbReference type="RefSeq" id="WP_114283412.1">
    <property type="nucleotide sequence ID" value="NZ_PSYR01000002.1"/>
</dbReference>
<dbReference type="InterPro" id="IPR012337">
    <property type="entry name" value="RNaseH-like_sf"/>
</dbReference>
<dbReference type="InterPro" id="IPR019760">
    <property type="entry name" value="DNA-dir_DNA_pol_A_CS"/>
</dbReference>
<comment type="catalytic activity">
    <reaction evidence="15 17">
        <text>DNA(n) + a 2'-deoxyribonucleoside 5'-triphosphate = DNA(n+1) + diphosphate</text>
        <dbReference type="Rhea" id="RHEA:22508"/>
        <dbReference type="Rhea" id="RHEA-COMP:17339"/>
        <dbReference type="Rhea" id="RHEA-COMP:17340"/>
        <dbReference type="ChEBI" id="CHEBI:33019"/>
        <dbReference type="ChEBI" id="CHEBI:61560"/>
        <dbReference type="ChEBI" id="CHEBI:173112"/>
        <dbReference type="EC" id="2.7.7.7"/>
    </reaction>
</comment>
<comment type="similarity">
    <text evidence="1 17">Belongs to the DNA polymerase type-A family.</text>
</comment>
<dbReference type="Gene3D" id="3.30.70.370">
    <property type="match status" value="1"/>
</dbReference>
<dbReference type="PROSITE" id="PS00447">
    <property type="entry name" value="DNA_POLYMERASE_A"/>
    <property type="match status" value="1"/>
</dbReference>
<dbReference type="FunFam" id="3.40.50.1010:FF:000001">
    <property type="entry name" value="DNA polymerase I"/>
    <property type="match status" value="1"/>
</dbReference>
<dbReference type="GO" id="GO:0008409">
    <property type="term" value="F:5'-3' exonuclease activity"/>
    <property type="evidence" value="ECO:0007669"/>
    <property type="project" value="UniProtKB-UniRule"/>
</dbReference>
<dbReference type="Gene3D" id="1.20.1060.10">
    <property type="entry name" value="Taq DNA Polymerase, Chain T, domain 4"/>
    <property type="match status" value="1"/>
</dbReference>
<feature type="domain" description="5'-3' exonuclease" evidence="18">
    <location>
        <begin position="6"/>
        <end position="263"/>
    </location>
</feature>
<dbReference type="InterPro" id="IPR029060">
    <property type="entry name" value="PIN-like_dom_sf"/>
</dbReference>
<dbReference type="PANTHER" id="PTHR10133:SF27">
    <property type="entry name" value="DNA POLYMERASE NU"/>
    <property type="match status" value="1"/>
</dbReference>
<evidence type="ECO:0000256" key="9">
    <source>
        <dbReference type="ARBA" id="ARBA00022763"/>
    </source>
</evidence>
<reference evidence="20 21" key="1">
    <citation type="submission" date="2018-02" db="EMBL/GenBank/DDBJ databases">
        <title>Insights into the biology of acidophilic members of the Acidiferrobacteraceae family derived from comparative genomic analyses.</title>
        <authorList>
            <person name="Issotta F."/>
            <person name="Thyssen C."/>
            <person name="Mena C."/>
            <person name="Moya A."/>
            <person name="Bellenberg S."/>
            <person name="Sproer C."/>
            <person name="Covarrubias P.C."/>
            <person name="Sand W."/>
            <person name="Quatrini R."/>
            <person name="Vera M."/>
        </authorList>
    </citation>
    <scope>NUCLEOTIDE SEQUENCE [LARGE SCALE GENOMIC DNA]</scope>
    <source>
        <strain evidence="21">m-1</strain>
    </source>
</reference>
<evidence type="ECO:0000259" key="18">
    <source>
        <dbReference type="SMART" id="SM00475"/>
    </source>
</evidence>
<evidence type="ECO:0000256" key="12">
    <source>
        <dbReference type="ARBA" id="ARBA00022932"/>
    </source>
</evidence>
<keyword evidence="5 17" id="KW-0808">Transferase</keyword>
<dbReference type="Pfam" id="PF00476">
    <property type="entry name" value="DNA_pol_A"/>
    <property type="match status" value="1"/>
</dbReference>
<dbReference type="PANTHER" id="PTHR10133">
    <property type="entry name" value="DNA POLYMERASE I"/>
    <property type="match status" value="1"/>
</dbReference>
<dbReference type="InterPro" id="IPR002298">
    <property type="entry name" value="DNA_polymerase_A"/>
</dbReference>
<accession>A0A368HF44</accession>
<dbReference type="InterPro" id="IPR001098">
    <property type="entry name" value="DNA-dir_DNA_pol_A_palm_dom"/>
</dbReference>
<dbReference type="SUPFAM" id="SSF53098">
    <property type="entry name" value="Ribonuclease H-like"/>
    <property type="match status" value="1"/>
</dbReference>
<evidence type="ECO:0000256" key="3">
    <source>
        <dbReference type="ARBA" id="ARBA00012417"/>
    </source>
</evidence>
<dbReference type="Proteomes" id="UP000253250">
    <property type="component" value="Unassembled WGS sequence"/>
</dbReference>
<keyword evidence="7 17" id="KW-0235">DNA replication</keyword>
<keyword evidence="6 17" id="KW-0548">Nucleotidyltransferase</keyword>
<dbReference type="Gene3D" id="1.10.150.20">
    <property type="entry name" value="5' to 3' exonuclease, C-terminal subdomain"/>
    <property type="match status" value="2"/>
</dbReference>
<comment type="caution">
    <text evidence="20">The sequence shown here is derived from an EMBL/GenBank/DDBJ whole genome shotgun (WGS) entry which is preliminary data.</text>
</comment>
<sequence length="886" mass="96253">MIPSGNPGQLLLLVDGSSYLYRAFHAMPDLRNTRGEPTGAIYGVANMLRKLCADYKPQLVAMIFDAPGGTFRDALYADYKATRTRMPDDLVVQIPRLHALIRALGIPLLAVPEVEADDVIGTLAALGRGEGLKVVISTGDKDMAQLVTADVTLINTMTDQALDREGVIARFGVPPERIVDYLAIVGDKVDNVPGVAGAGPKTAVRWLETYGSLDALMAHAQDIPGRLGEALRAGQPQLRLARELVTIRCDVPLPLTLADLAPQPPDQDALRQLYGELEFKSWLSELGHEARGAVSAALTVTDPELIRAQAKVWRAAPLVALDLWDEDGRVVAMVVGTAEGAWMIPAADDLLNGPALEALLAAVRPLFESGAPPLVVHDSKRILRFLMLENLDFAGPWDDVMLVSYVLDSGAVSHELATLALKYLGRPVATRATLLGEGRGRRGLSAVPPDERAAAAGDTVSALLALHEELLGRLAAEPALARVYETIERPLSPVLARIEAAGVPVDTAMLKKQSAELGIKLATLENQAHGLAGRAFNLNSPSQIQDILFTELKLPVKKRTPKGQPSTAEEVLAELALDYPLPQLILDYRAVGKLKSTYTDKLPSMVDPRTGRIHTTYHQAVAATGRLSSSDPNLQNIPVRTEEGRRIRQAFVAGPGQRILSADYSQIELRLMAHLSQDPGLVRAFQEGRDVHRATAAEVFGMTPDTVTDDQRRAAKAINFGLMYGMSAFGLARQLRIDQTRAQAYCDLYFRRYPGVHRYMEDMRATARRQGYVETLFGRRLYIPDIKASHAGRRQYAERTAINAPLQGTAADLIKMAMLAVDAYLADTGLGARMIMQVHDELVFEVPEGEVPALKEAVVARMEQVAALSVPLIAECGVGKNWDEAH</sequence>
<evidence type="ECO:0000256" key="4">
    <source>
        <dbReference type="ARBA" id="ARBA00020311"/>
    </source>
</evidence>
<dbReference type="SMART" id="SM00482">
    <property type="entry name" value="POLAc"/>
    <property type="match status" value="1"/>
</dbReference>
<dbReference type="GO" id="GO:0006302">
    <property type="term" value="P:double-strand break repair"/>
    <property type="evidence" value="ECO:0007669"/>
    <property type="project" value="TreeGrafter"/>
</dbReference>
<keyword evidence="8" id="KW-0540">Nuclease</keyword>
<dbReference type="InterPro" id="IPR008918">
    <property type="entry name" value="HhH2"/>
</dbReference>
<dbReference type="CDD" id="cd06140">
    <property type="entry name" value="DNA_polA_I_Bacillus_like_exo"/>
    <property type="match status" value="1"/>
</dbReference>
<feature type="domain" description="DNA-directed DNA polymerase family A palm" evidence="19">
    <location>
        <begin position="644"/>
        <end position="850"/>
    </location>
</feature>
<dbReference type="GO" id="GO:0003887">
    <property type="term" value="F:DNA-directed DNA polymerase activity"/>
    <property type="evidence" value="ECO:0007669"/>
    <property type="project" value="UniProtKB-UniRule"/>
</dbReference>
<dbReference type="Gene3D" id="3.40.50.1010">
    <property type="entry name" value="5'-nuclease"/>
    <property type="match status" value="1"/>
</dbReference>
<evidence type="ECO:0000256" key="5">
    <source>
        <dbReference type="ARBA" id="ARBA00022679"/>
    </source>
</evidence>
<evidence type="ECO:0000313" key="21">
    <source>
        <dbReference type="Proteomes" id="UP000253250"/>
    </source>
</evidence>
<evidence type="ECO:0000256" key="14">
    <source>
        <dbReference type="ARBA" id="ARBA00023204"/>
    </source>
</evidence>
<evidence type="ECO:0000256" key="7">
    <source>
        <dbReference type="ARBA" id="ARBA00022705"/>
    </source>
</evidence>
<comment type="function">
    <text evidence="17">In addition to polymerase activity, this DNA polymerase exhibits 5'-3' exonuclease activity.</text>
</comment>
<dbReference type="PRINTS" id="PR00868">
    <property type="entry name" value="DNAPOLI"/>
</dbReference>
<evidence type="ECO:0000256" key="13">
    <source>
        <dbReference type="ARBA" id="ARBA00023125"/>
    </source>
</evidence>